<evidence type="ECO:0000313" key="2">
    <source>
        <dbReference type="EMBL" id="GFY43491.1"/>
    </source>
</evidence>
<evidence type="ECO:0000256" key="1">
    <source>
        <dbReference type="SAM" id="MobiDB-lite"/>
    </source>
</evidence>
<proteinExistence type="predicted"/>
<dbReference type="Proteomes" id="UP000886998">
    <property type="component" value="Unassembled WGS sequence"/>
</dbReference>
<name>A0A8X6X075_9ARAC</name>
<keyword evidence="3" id="KW-1185">Reference proteome</keyword>
<gene>
    <name evidence="2" type="ORF">TNIN_42471</name>
</gene>
<comment type="caution">
    <text evidence="2">The sequence shown here is derived from an EMBL/GenBank/DDBJ whole genome shotgun (WGS) entry which is preliminary data.</text>
</comment>
<organism evidence="2 3">
    <name type="scientific">Trichonephila inaurata madagascariensis</name>
    <dbReference type="NCBI Taxonomy" id="2747483"/>
    <lineage>
        <taxon>Eukaryota</taxon>
        <taxon>Metazoa</taxon>
        <taxon>Ecdysozoa</taxon>
        <taxon>Arthropoda</taxon>
        <taxon>Chelicerata</taxon>
        <taxon>Arachnida</taxon>
        <taxon>Araneae</taxon>
        <taxon>Araneomorphae</taxon>
        <taxon>Entelegynae</taxon>
        <taxon>Araneoidea</taxon>
        <taxon>Nephilidae</taxon>
        <taxon>Trichonephila</taxon>
        <taxon>Trichonephila inaurata</taxon>
    </lineage>
</organism>
<feature type="region of interest" description="Disordered" evidence="1">
    <location>
        <begin position="1"/>
        <end position="23"/>
    </location>
</feature>
<accession>A0A8X6X075</accession>
<dbReference type="EMBL" id="BMAV01003709">
    <property type="protein sequence ID" value="GFY43491.1"/>
    <property type="molecule type" value="Genomic_DNA"/>
</dbReference>
<evidence type="ECO:0000313" key="3">
    <source>
        <dbReference type="Proteomes" id="UP000886998"/>
    </source>
</evidence>
<sequence>MEARRQTENETGIREARHKEDMEARLKAEEEAKEWRKGGRLNKRIALEEEMRLRKERWLVEEQMRHVQEKHKMIMKTEVLTRRKM</sequence>
<protein>
    <submittedName>
        <fullName evidence="2">Uncharacterized protein</fullName>
    </submittedName>
</protein>
<reference evidence="2" key="1">
    <citation type="submission" date="2020-08" db="EMBL/GenBank/DDBJ databases">
        <title>Multicomponent nature underlies the extraordinary mechanical properties of spider dragline silk.</title>
        <authorList>
            <person name="Kono N."/>
            <person name="Nakamura H."/>
            <person name="Mori M."/>
            <person name="Yoshida Y."/>
            <person name="Ohtoshi R."/>
            <person name="Malay A.D."/>
            <person name="Moran D.A.P."/>
            <person name="Tomita M."/>
            <person name="Numata K."/>
            <person name="Arakawa K."/>
        </authorList>
    </citation>
    <scope>NUCLEOTIDE SEQUENCE</scope>
</reference>
<dbReference type="AlphaFoldDB" id="A0A8X6X075"/>